<dbReference type="PANTHER" id="PTHR33116:SF78">
    <property type="entry name" value="OS12G0587133 PROTEIN"/>
    <property type="match status" value="1"/>
</dbReference>
<dbReference type="InterPro" id="IPR026960">
    <property type="entry name" value="RVT-Znf"/>
</dbReference>
<evidence type="ECO:0000259" key="3">
    <source>
        <dbReference type="Pfam" id="PF14111"/>
    </source>
</evidence>
<dbReference type="Proteomes" id="UP001172457">
    <property type="component" value="Chromosome 3"/>
</dbReference>
<evidence type="ECO:0008006" key="6">
    <source>
        <dbReference type="Google" id="ProtNLM"/>
    </source>
</evidence>
<dbReference type="PANTHER" id="PTHR33116">
    <property type="entry name" value="REVERSE TRANSCRIPTASE ZINC-BINDING DOMAIN-CONTAINING PROTEIN-RELATED-RELATED"/>
    <property type="match status" value="1"/>
</dbReference>
<dbReference type="InterPro" id="IPR036691">
    <property type="entry name" value="Endo/exonu/phosph_ase_sf"/>
</dbReference>
<dbReference type="SUPFAM" id="SSF56219">
    <property type="entry name" value="DNase I-like"/>
    <property type="match status" value="1"/>
</dbReference>
<evidence type="ECO:0000313" key="4">
    <source>
        <dbReference type="EMBL" id="KAJ9557078.1"/>
    </source>
</evidence>
<organism evidence="4 5">
    <name type="scientific">Centaurea solstitialis</name>
    <name type="common">yellow star-thistle</name>
    <dbReference type="NCBI Taxonomy" id="347529"/>
    <lineage>
        <taxon>Eukaryota</taxon>
        <taxon>Viridiplantae</taxon>
        <taxon>Streptophyta</taxon>
        <taxon>Embryophyta</taxon>
        <taxon>Tracheophyta</taxon>
        <taxon>Spermatophyta</taxon>
        <taxon>Magnoliopsida</taxon>
        <taxon>eudicotyledons</taxon>
        <taxon>Gunneridae</taxon>
        <taxon>Pentapetalae</taxon>
        <taxon>asterids</taxon>
        <taxon>campanulids</taxon>
        <taxon>Asterales</taxon>
        <taxon>Asteraceae</taxon>
        <taxon>Carduoideae</taxon>
        <taxon>Cardueae</taxon>
        <taxon>Centaureinae</taxon>
        <taxon>Centaurea</taxon>
    </lineage>
</organism>
<feature type="domain" description="Reverse transcriptase zinc-binding" evidence="2">
    <location>
        <begin position="1470"/>
        <end position="1555"/>
    </location>
</feature>
<proteinExistence type="predicted"/>
<evidence type="ECO:0000259" key="1">
    <source>
        <dbReference type="Pfam" id="PF00078"/>
    </source>
</evidence>
<comment type="caution">
    <text evidence="4">The sequence shown here is derived from an EMBL/GenBank/DDBJ whole genome shotgun (WGS) entry which is preliminary data.</text>
</comment>
<keyword evidence="5" id="KW-1185">Reference proteome</keyword>
<feature type="domain" description="DUF4283" evidence="3">
    <location>
        <begin position="81"/>
        <end position="160"/>
    </location>
</feature>
<evidence type="ECO:0000313" key="5">
    <source>
        <dbReference type="Proteomes" id="UP001172457"/>
    </source>
</evidence>
<feature type="domain" description="Reverse transcriptase" evidence="1">
    <location>
        <begin position="956"/>
        <end position="1211"/>
    </location>
</feature>
<dbReference type="Pfam" id="PF00078">
    <property type="entry name" value="RVT_1"/>
    <property type="match status" value="1"/>
</dbReference>
<dbReference type="InterPro" id="IPR043502">
    <property type="entry name" value="DNA/RNA_pol_sf"/>
</dbReference>
<dbReference type="CDD" id="cd01650">
    <property type="entry name" value="RT_nLTR_like"/>
    <property type="match status" value="1"/>
</dbReference>
<dbReference type="Pfam" id="PF14111">
    <property type="entry name" value="DUF4283"/>
    <property type="match status" value="1"/>
</dbReference>
<dbReference type="Gene3D" id="3.60.10.10">
    <property type="entry name" value="Endonuclease/exonuclease/phosphatase"/>
    <property type="match status" value="1"/>
</dbReference>
<dbReference type="EMBL" id="JARYMX010000003">
    <property type="protein sequence ID" value="KAJ9557078.1"/>
    <property type="molecule type" value="Genomic_DNA"/>
</dbReference>
<sequence>MGFEDLFGDCPIHPVRKSVFERLAKDSRLQHSEDVKQGVSFASIVGSKTSDSLSFYPLADKVQSQIHIPMQLAKEAMKIHNATLFGYFLGARIPFPVVQSYVKTAWGKYGLSNSMMNNNGVFFFKFNDVGGCSQVVEQGPLMIRGVPLFVAHWDPTKGLTKPLHTSCPLWIKLHNIPLVAFNKEGISRIASALGVPKQMDACTASMCDKSWGRPSFAKVLVEVWSVGELKKELEVVIPDLNGGDDSKVTIRVEYIWEPSQCSHCLVFGHKLSSCAKAVASQLKQKKASKLVDDEGFVTVEKKQWRPKNVDKPSSSGTKVGEDNVEVMPTAIADPPTTVVNTLDSVVSEQRVEEPIIVETPAEVEVAKTLKLDVAKPADRGKGVQSLKQTQTFVKPLDTPVRSILKNPNRFTILEQEGVAGADGGKRDAGGVRLLNREGVFQNRVVLMFSIGCWNIRGLNAPDKQQEVRSFIRNNGIQICVVLESHVRLESLKGVCESTFGRWSWISNQAQSEYGTRIIVAWDVSCLDVMTIESHGQFMHCEVRVRGLTQAFFVTFVYGANRGQARASLWSGLRKFRAILGAKPWALLGDFNCLLFPHDALGGISKRNGDMADFASCLEDIDVFDVRYSGIQHTWCQKPKQEAGLKRKLDRILANVEFTSAYVDASARFLPRGLSDHSPGLLSFQGGVRNRRFGFKFDNFLVMDPQFRSIVQNAWKDEVQGTFMFRLTSKLKSLKSPLRKLRSSYGNLSVRASKLKEDLDVAQLTADLDPGNEVLGRDVERLREAYQQACWVDISAARQRAKVKWLTEGDANTRYFHKVVAEKRHAHYVHSISNSDGNFVYDDDVAAAFIDHFISIIGTRDETVIPDMNSDFFVNRVSFPDSLHMIRPITDEEIRHAMFHIGNDKAPGSDGFTSKFFKAAWDIVGSDVLLAIHNFFYRGHLPKELNHTLLCLLPKTPNASSVSDFRPIACCSVLYKCISKVIVDRMKPYLDGIISRSQSAFIPGRKIVDNILMAHELVAGYHLGRGPPRCAFKIDLRKAYDMVSWDFLFGMLEGFGFHMVLVKWIKELVSTPSFSVVINGESRGHFLGRRGIRQGDPLSPYLFTVVMEGFSMILKQCIIEAADFGYHHACEEFGITHLCFADDLFVFTRGDVASVEVLKKALSIFAHRSGLSPNLQKSDIFFGNVPPSEKDAIIQCLPFRTGTFPIRYLGVPLSPVALKIADYGGLVARVHSRLQNWKCKFLSFGGRKQLIISVLQSLQLYWMAIFLFPSGVLHELERLCRDFLWAQGDPSRGRCKVAWSLVCRPQNCGGLGFRRFSVWNRALITKNLWSILIRRNCIWVDWVRDYSLRSHEFWTARRNTRWSWVLGKMMGIRSEIRRFVRVRIGNGQTANAWEDNWLSCGPLSGFVTTRFIHGRGLSVTTTVRQLLDTFHDGWPDLWTTTFSILESVDLPMIVHDSDDVVCWDAAQNGDFSVHQVYESLIGHLELVAWTSSVWFKGHIPKHSFCMWVACLHRLPTQDRIAEWKHEPPDLLCSLCGLVRDSHDHLFFECTFSRQVWLKIMDEVDWFDFPCSWSAIVDALTEADTAPKSLTHQLALAASVYFVWSERNQRLFTDKRNPVPYIVQQILSTVFDRVAWKHRKKLNSPDGTVT</sequence>
<gene>
    <name evidence="4" type="ORF">OSB04_011692</name>
</gene>
<evidence type="ECO:0000259" key="2">
    <source>
        <dbReference type="Pfam" id="PF13966"/>
    </source>
</evidence>
<dbReference type="InterPro" id="IPR025558">
    <property type="entry name" value="DUF4283"/>
</dbReference>
<accession>A0AA38TUM9</accession>
<protein>
    <recommendedName>
        <fullName evidence="6">Reverse transcriptase domain-containing protein</fullName>
    </recommendedName>
</protein>
<dbReference type="SUPFAM" id="SSF56672">
    <property type="entry name" value="DNA/RNA polymerases"/>
    <property type="match status" value="1"/>
</dbReference>
<dbReference type="Pfam" id="PF13966">
    <property type="entry name" value="zf-RVT"/>
    <property type="match status" value="1"/>
</dbReference>
<dbReference type="InterPro" id="IPR000477">
    <property type="entry name" value="RT_dom"/>
</dbReference>
<reference evidence="4" key="1">
    <citation type="submission" date="2023-03" db="EMBL/GenBank/DDBJ databases">
        <title>Chromosome-scale reference genome and RAD-based genetic map of yellow starthistle (Centaurea solstitialis) reveal putative structural variation and QTLs associated with invader traits.</title>
        <authorList>
            <person name="Reatini B."/>
            <person name="Cang F.A."/>
            <person name="Jiang Q."/>
            <person name="Mckibben M.T.W."/>
            <person name="Barker M.S."/>
            <person name="Rieseberg L.H."/>
            <person name="Dlugosch K.M."/>
        </authorList>
    </citation>
    <scope>NUCLEOTIDE SEQUENCE</scope>
    <source>
        <strain evidence="4">CAN-66</strain>
        <tissue evidence="4">Leaf</tissue>
    </source>
</reference>
<name>A0AA38TUM9_9ASTR</name>